<dbReference type="Proteomes" id="UP001445335">
    <property type="component" value="Unassembled WGS sequence"/>
</dbReference>
<feature type="region of interest" description="Disordered" evidence="1">
    <location>
        <begin position="118"/>
        <end position="144"/>
    </location>
</feature>
<keyword evidence="3" id="KW-1185">Reference proteome</keyword>
<sequence length="493" mass="54615">MVEPVPQEWYGKQARRRVPLHTVEPAGVKAVQEHRRYVLNKQPDVIALQQVVDPIILASGEPLIASAPAIKARSKDWIKRTRLLGNWHALIIRLRVFNSECGADDGVVLPKELAAPEADEVQGGGTATGEASGDDTAQADPQAIDDPGEAAQAAATFYAGFVPGAPHLLLDDRMVLSQVLSQLCFRLWLEAGEAAVQHVHAGLPLVALVEDLDLCAEERRQAERQFEEHIFTAAQVPVPSSTATQGERADALSGLLQAIQAGRTEMVVQRVRVERVGCNDPREDLQGQQKLVVLEDVPAWTVLGPYRARLCTEQEYTELCHTKPANFLGTEQEWLILLQAYDALACLDLGCVPVKMGRKTVGNLPACTLSAACYGNQTALINDPWKDPFRFGFWQYAMVLTTTAVSAGHELLYDYLQPYWLNLRGHMLPVERQLRKSAQANLASERERCQQADQMETLLTVTGRTACLAVVERALSALRQSWRRSVRRARRDR</sequence>
<evidence type="ECO:0000256" key="1">
    <source>
        <dbReference type="SAM" id="MobiDB-lite"/>
    </source>
</evidence>
<evidence type="ECO:0000313" key="3">
    <source>
        <dbReference type="Proteomes" id="UP001445335"/>
    </source>
</evidence>
<dbReference type="EMBL" id="JALJOU010000001">
    <property type="protein sequence ID" value="KAK9846443.1"/>
    <property type="molecule type" value="Genomic_DNA"/>
</dbReference>
<organism evidence="2 3">
    <name type="scientific">Elliptochloris bilobata</name>
    <dbReference type="NCBI Taxonomy" id="381761"/>
    <lineage>
        <taxon>Eukaryota</taxon>
        <taxon>Viridiplantae</taxon>
        <taxon>Chlorophyta</taxon>
        <taxon>core chlorophytes</taxon>
        <taxon>Trebouxiophyceae</taxon>
        <taxon>Trebouxiophyceae incertae sedis</taxon>
        <taxon>Elliptochloris clade</taxon>
        <taxon>Elliptochloris</taxon>
    </lineage>
</organism>
<proteinExistence type="predicted"/>
<name>A0AAW1SJ48_9CHLO</name>
<dbReference type="AlphaFoldDB" id="A0AAW1SJ48"/>
<reference evidence="2 3" key="1">
    <citation type="journal article" date="2024" name="Nat. Commun.">
        <title>Phylogenomics reveals the evolutionary origins of lichenization in chlorophyte algae.</title>
        <authorList>
            <person name="Puginier C."/>
            <person name="Libourel C."/>
            <person name="Otte J."/>
            <person name="Skaloud P."/>
            <person name="Haon M."/>
            <person name="Grisel S."/>
            <person name="Petersen M."/>
            <person name="Berrin J.G."/>
            <person name="Delaux P.M."/>
            <person name="Dal Grande F."/>
            <person name="Keller J."/>
        </authorList>
    </citation>
    <scope>NUCLEOTIDE SEQUENCE [LARGE SCALE GENOMIC DNA]</scope>
    <source>
        <strain evidence="2 3">SAG 245.80</strain>
    </source>
</reference>
<protein>
    <submittedName>
        <fullName evidence="2">Uncharacterized protein</fullName>
    </submittedName>
</protein>
<comment type="caution">
    <text evidence="2">The sequence shown here is derived from an EMBL/GenBank/DDBJ whole genome shotgun (WGS) entry which is preliminary data.</text>
</comment>
<accession>A0AAW1SJ48</accession>
<evidence type="ECO:0000313" key="2">
    <source>
        <dbReference type="EMBL" id="KAK9846443.1"/>
    </source>
</evidence>
<gene>
    <name evidence="2" type="ORF">WJX81_003842</name>
</gene>